<keyword evidence="1" id="KW-0949">S-adenosyl-L-methionine</keyword>
<dbReference type="InterPro" id="IPR013785">
    <property type="entry name" value="Aldolase_TIM"/>
</dbReference>
<dbReference type="SFLD" id="SFLDG01067">
    <property type="entry name" value="SPASM/twitch_domain_containing"/>
    <property type="match status" value="1"/>
</dbReference>
<dbReference type="GO" id="GO:0046872">
    <property type="term" value="F:metal ion binding"/>
    <property type="evidence" value="ECO:0007669"/>
    <property type="project" value="UniProtKB-KW"/>
</dbReference>
<proteinExistence type="predicted"/>
<evidence type="ECO:0000313" key="7">
    <source>
        <dbReference type="Proteomes" id="UP000649604"/>
    </source>
</evidence>
<evidence type="ECO:0000259" key="5">
    <source>
        <dbReference type="PROSITE" id="PS51918"/>
    </source>
</evidence>
<dbReference type="PANTHER" id="PTHR11228:SF7">
    <property type="entry name" value="PQQA PEPTIDE CYCLASE"/>
    <property type="match status" value="1"/>
</dbReference>
<dbReference type="InterPro" id="IPR023885">
    <property type="entry name" value="4Fe4S-binding_SPASM_dom"/>
</dbReference>
<evidence type="ECO:0000313" key="6">
    <source>
        <dbReference type="EMBL" id="MBD3327449.1"/>
    </source>
</evidence>
<dbReference type="GO" id="GO:0003824">
    <property type="term" value="F:catalytic activity"/>
    <property type="evidence" value="ECO:0007669"/>
    <property type="project" value="InterPro"/>
</dbReference>
<sequence length="369" mass="42501">MKPSDIPRLLAFGRAVWRYRRHQTSLPRLLTYLVTFTCNARCIMCDSWKKSSSDDLTLPEIRTIFQQLRQMDIVRISGGEPFLRKNLLDIAHLAQDLLRPLLVHVTTNGFLTKRIVDFCEQRDPQIPLYLLVSVDGMREKHNQVRGVETAWERAFQTLTALAPRQKQLHLTLAVNQTIVDAEGLEHYSRLREMLRPLGIQHHVVLAYDVSATYHRDPQANVAPTELGQFTTFGTLRRDQIAALLDVIKRDLPNALFLNRLAKAYYLLGIRHRLLEHRAYPNPPCVALQSHLRLLPDGTIPICQFNTTPVGNLRTQRFDEIWFSPAIQAHREWVRRCPGCWAECEVLPNALYTGDVLLKTLARWLGGYAF</sequence>
<dbReference type="Pfam" id="PF13186">
    <property type="entry name" value="SPASM"/>
    <property type="match status" value="1"/>
</dbReference>
<evidence type="ECO:0000256" key="3">
    <source>
        <dbReference type="ARBA" id="ARBA00023004"/>
    </source>
</evidence>
<evidence type="ECO:0000256" key="4">
    <source>
        <dbReference type="ARBA" id="ARBA00023014"/>
    </source>
</evidence>
<feature type="domain" description="Radical SAM core" evidence="5">
    <location>
        <begin position="23"/>
        <end position="270"/>
    </location>
</feature>
<evidence type="ECO:0000256" key="2">
    <source>
        <dbReference type="ARBA" id="ARBA00022723"/>
    </source>
</evidence>
<keyword evidence="4" id="KW-0411">Iron-sulfur</keyword>
<dbReference type="Proteomes" id="UP000649604">
    <property type="component" value="Unassembled WGS sequence"/>
</dbReference>
<dbReference type="SUPFAM" id="SSF102114">
    <property type="entry name" value="Radical SAM enzymes"/>
    <property type="match status" value="1"/>
</dbReference>
<keyword evidence="2" id="KW-0479">Metal-binding</keyword>
<dbReference type="AlphaFoldDB" id="A0A9D5Q811"/>
<protein>
    <submittedName>
        <fullName evidence="6">Radical SAM protein</fullName>
    </submittedName>
</protein>
<dbReference type="PROSITE" id="PS51918">
    <property type="entry name" value="RADICAL_SAM"/>
    <property type="match status" value="1"/>
</dbReference>
<dbReference type="Pfam" id="PF04055">
    <property type="entry name" value="Radical_SAM"/>
    <property type="match status" value="1"/>
</dbReference>
<reference evidence="6" key="1">
    <citation type="submission" date="2019-11" db="EMBL/GenBank/DDBJ databases">
        <title>Microbial mats filling the niche in hypersaline microbial mats.</title>
        <authorList>
            <person name="Wong H.L."/>
            <person name="Macleod F.I."/>
            <person name="White R.A. III"/>
            <person name="Burns B.P."/>
        </authorList>
    </citation>
    <scope>NUCLEOTIDE SEQUENCE</scope>
    <source>
        <strain evidence="6">Rbin_158</strain>
    </source>
</reference>
<dbReference type="CDD" id="cd01335">
    <property type="entry name" value="Radical_SAM"/>
    <property type="match status" value="1"/>
</dbReference>
<accession>A0A9D5Q811</accession>
<dbReference type="SFLD" id="SFLDS00029">
    <property type="entry name" value="Radical_SAM"/>
    <property type="match status" value="1"/>
</dbReference>
<dbReference type="GO" id="GO:0051536">
    <property type="term" value="F:iron-sulfur cluster binding"/>
    <property type="evidence" value="ECO:0007669"/>
    <property type="project" value="UniProtKB-KW"/>
</dbReference>
<gene>
    <name evidence="6" type="ORF">GF339_22880</name>
</gene>
<name>A0A9D5Q811_9BACT</name>
<dbReference type="EMBL" id="WJJP01000736">
    <property type="protein sequence ID" value="MBD3327449.1"/>
    <property type="molecule type" value="Genomic_DNA"/>
</dbReference>
<dbReference type="InterPro" id="IPR050377">
    <property type="entry name" value="Radical_SAM_PqqE_MftC-like"/>
</dbReference>
<evidence type="ECO:0000256" key="1">
    <source>
        <dbReference type="ARBA" id="ARBA00022691"/>
    </source>
</evidence>
<dbReference type="CDD" id="cd21109">
    <property type="entry name" value="SPASM"/>
    <property type="match status" value="1"/>
</dbReference>
<comment type="caution">
    <text evidence="6">The sequence shown here is derived from an EMBL/GenBank/DDBJ whole genome shotgun (WGS) entry which is preliminary data.</text>
</comment>
<keyword evidence="3" id="KW-0408">Iron</keyword>
<dbReference type="PANTHER" id="PTHR11228">
    <property type="entry name" value="RADICAL SAM DOMAIN PROTEIN"/>
    <property type="match status" value="1"/>
</dbReference>
<dbReference type="InterPro" id="IPR058240">
    <property type="entry name" value="rSAM_sf"/>
</dbReference>
<dbReference type="Gene3D" id="3.20.20.70">
    <property type="entry name" value="Aldolase class I"/>
    <property type="match status" value="1"/>
</dbReference>
<dbReference type="InterPro" id="IPR007197">
    <property type="entry name" value="rSAM"/>
</dbReference>
<organism evidence="6 7">
    <name type="scientific">candidate division KSB3 bacterium</name>
    <dbReference type="NCBI Taxonomy" id="2044937"/>
    <lineage>
        <taxon>Bacteria</taxon>
        <taxon>candidate division KSB3</taxon>
    </lineage>
</organism>